<evidence type="ECO:0000256" key="2">
    <source>
        <dbReference type="ARBA" id="ARBA00004141"/>
    </source>
</evidence>
<evidence type="ECO:0000256" key="4">
    <source>
        <dbReference type="ARBA" id="ARBA00022670"/>
    </source>
</evidence>
<evidence type="ECO:0000256" key="11">
    <source>
        <dbReference type="SAM" id="Phobius"/>
    </source>
</evidence>
<evidence type="ECO:0000256" key="6">
    <source>
        <dbReference type="ARBA" id="ARBA00022801"/>
    </source>
</evidence>
<dbReference type="InterPro" id="IPR008915">
    <property type="entry name" value="Peptidase_M50"/>
</dbReference>
<keyword evidence="4 13" id="KW-0645">Protease</keyword>
<dbReference type="EMBL" id="JACOQK010000001">
    <property type="protein sequence ID" value="MBC5787326.1"/>
    <property type="molecule type" value="Genomic_DNA"/>
</dbReference>
<keyword evidence="6" id="KW-0378">Hydrolase</keyword>
<keyword evidence="9" id="KW-0482">Metalloprotease</keyword>
<organism evidence="13 14">
    <name type="scientific">Clostridium facile</name>
    <dbReference type="NCBI Taxonomy" id="2763035"/>
    <lineage>
        <taxon>Bacteria</taxon>
        <taxon>Bacillati</taxon>
        <taxon>Bacillota</taxon>
        <taxon>Clostridia</taxon>
        <taxon>Eubacteriales</taxon>
        <taxon>Clostridiaceae</taxon>
        <taxon>Clostridium</taxon>
    </lineage>
</organism>
<dbReference type="PANTHER" id="PTHR42837">
    <property type="entry name" value="REGULATOR OF SIGMA-E PROTEASE RSEP"/>
    <property type="match status" value="1"/>
</dbReference>
<keyword evidence="14" id="KW-1185">Reference proteome</keyword>
<dbReference type="Pfam" id="PF02163">
    <property type="entry name" value="Peptidase_M50"/>
    <property type="match status" value="1"/>
</dbReference>
<dbReference type="InterPro" id="IPR036034">
    <property type="entry name" value="PDZ_sf"/>
</dbReference>
<feature type="transmembrane region" description="Helical" evidence="11">
    <location>
        <begin position="92"/>
        <end position="113"/>
    </location>
</feature>
<evidence type="ECO:0000256" key="1">
    <source>
        <dbReference type="ARBA" id="ARBA00001947"/>
    </source>
</evidence>
<dbReference type="InterPro" id="IPR004387">
    <property type="entry name" value="Pept_M50_Zn"/>
</dbReference>
<evidence type="ECO:0000256" key="7">
    <source>
        <dbReference type="ARBA" id="ARBA00022833"/>
    </source>
</evidence>
<dbReference type="GO" id="GO:0008233">
    <property type="term" value="F:peptidase activity"/>
    <property type="evidence" value="ECO:0007669"/>
    <property type="project" value="UniProtKB-KW"/>
</dbReference>
<evidence type="ECO:0000256" key="8">
    <source>
        <dbReference type="ARBA" id="ARBA00022989"/>
    </source>
</evidence>
<dbReference type="SUPFAM" id="SSF50156">
    <property type="entry name" value="PDZ domain-like"/>
    <property type="match status" value="1"/>
</dbReference>
<comment type="similarity">
    <text evidence="3">Belongs to the peptidase M50B family.</text>
</comment>
<dbReference type="Proteomes" id="UP000649151">
    <property type="component" value="Unassembled WGS sequence"/>
</dbReference>
<evidence type="ECO:0000256" key="10">
    <source>
        <dbReference type="ARBA" id="ARBA00023136"/>
    </source>
</evidence>
<comment type="subcellular location">
    <subcellularLocation>
        <location evidence="2">Membrane</location>
        <topology evidence="2">Multi-pass membrane protein</topology>
    </subcellularLocation>
</comment>
<keyword evidence="8 11" id="KW-1133">Transmembrane helix</keyword>
<reference evidence="13 14" key="1">
    <citation type="submission" date="2020-08" db="EMBL/GenBank/DDBJ databases">
        <title>Genome public.</title>
        <authorList>
            <person name="Liu C."/>
            <person name="Sun Q."/>
        </authorList>
    </citation>
    <scope>NUCLEOTIDE SEQUENCE [LARGE SCALE GENOMIC DNA]</scope>
    <source>
        <strain evidence="13 14">NSJ-27</strain>
    </source>
</reference>
<keyword evidence="10 11" id="KW-0472">Membrane</keyword>
<feature type="domain" description="Peptidase M50" evidence="12">
    <location>
        <begin position="10"/>
        <end position="324"/>
    </location>
</feature>
<comment type="caution">
    <text evidence="13">The sequence shown here is derived from an EMBL/GenBank/DDBJ whole genome shotgun (WGS) entry which is preliminary data.</text>
</comment>
<sequence length="339" mass="36796">MSTVVTILITILIFCLIILIHELGHFLVAKASGIKVNEFSMGMGPAIWKKQGKETLYAIRIFPIGGYVQMEGEDENSEDKRSFNNAHVLKRIAVVLAGAMMNFILGLVLMGIITACQPQVPLAEVGEVTSDQSVFQQGDKLLSVNGHGVVSAADFRFQIQRVAADEPLNVTVKRDGKKMELKDATFNTESDGQQVRSLGFMLQVENLNVGNFFSSTFGNTAFYAKLVWTSLADLVTGQVSLSSVSGPVGVGQAVGQAQSMGILSVLSLFALITINVGIFNLLPFPALDGGRFVFLLIELIFRKPVKREIEGYINAAGMALLLLLMVVITGKDIIQLFIH</sequence>
<proteinExistence type="inferred from homology"/>
<evidence type="ECO:0000313" key="13">
    <source>
        <dbReference type="EMBL" id="MBC5787326.1"/>
    </source>
</evidence>
<evidence type="ECO:0000256" key="3">
    <source>
        <dbReference type="ARBA" id="ARBA00007931"/>
    </source>
</evidence>
<evidence type="ECO:0000256" key="5">
    <source>
        <dbReference type="ARBA" id="ARBA00022692"/>
    </source>
</evidence>
<evidence type="ECO:0000313" key="14">
    <source>
        <dbReference type="Proteomes" id="UP000649151"/>
    </source>
</evidence>
<feature type="transmembrane region" description="Helical" evidence="11">
    <location>
        <begin position="311"/>
        <end position="330"/>
    </location>
</feature>
<evidence type="ECO:0000256" key="9">
    <source>
        <dbReference type="ARBA" id="ARBA00023049"/>
    </source>
</evidence>
<dbReference type="Gene3D" id="2.30.42.10">
    <property type="match status" value="1"/>
</dbReference>
<dbReference type="RefSeq" id="WP_186996332.1">
    <property type="nucleotide sequence ID" value="NZ_JACOQK010000001.1"/>
</dbReference>
<feature type="transmembrane region" description="Helical" evidence="11">
    <location>
        <begin position="260"/>
        <end position="282"/>
    </location>
</feature>
<dbReference type="PANTHER" id="PTHR42837:SF2">
    <property type="entry name" value="MEMBRANE METALLOPROTEASE ARASP2, CHLOROPLASTIC-RELATED"/>
    <property type="match status" value="1"/>
</dbReference>
<evidence type="ECO:0000259" key="12">
    <source>
        <dbReference type="Pfam" id="PF02163"/>
    </source>
</evidence>
<protein>
    <submittedName>
        <fullName evidence="13">Site-2 protease family protein</fullName>
    </submittedName>
</protein>
<dbReference type="CDD" id="cd06163">
    <property type="entry name" value="S2P-M50_PDZ_RseP-like"/>
    <property type="match status" value="1"/>
</dbReference>
<dbReference type="GO" id="GO:0006508">
    <property type="term" value="P:proteolysis"/>
    <property type="evidence" value="ECO:0007669"/>
    <property type="project" value="UniProtKB-KW"/>
</dbReference>
<keyword evidence="5 11" id="KW-0812">Transmembrane</keyword>
<keyword evidence="7" id="KW-0862">Zinc</keyword>
<accession>A0ABR7IQC2</accession>
<feature type="transmembrane region" description="Helical" evidence="11">
    <location>
        <begin position="6"/>
        <end position="28"/>
    </location>
</feature>
<gene>
    <name evidence="13" type="ORF">H8Z77_04700</name>
</gene>
<name>A0ABR7IQC2_9CLOT</name>
<comment type="cofactor">
    <cofactor evidence="1">
        <name>Zn(2+)</name>
        <dbReference type="ChEBI" id="CHEBI:29105"/>
    </cofactor>
</comment>